<keyword evidence="4" id="KW-1185">Reference proteome</keyword>
<feature type="compositionally biased region" description="Basic and acidic residues" evidence="1">
    <location>
        <begin position="56"/>
        <end position="68"/>
    </location>
</feature>
<gene>
    <name evidence="3" type="ORF">K2173_023131</name>
</gene>
<feature type="domain" description="RIN4 pathogenic type III effector avirulence factor Avr cleavage site" evidence="2">
    <location>
        <begin position="5"/>
        <end position="32"/>
    </location>
</feature>
<dbReference type="Proteomes" id="UP001159364">
    <property type="component" value="Linkage Group LG01"/>
</dbReference>
<dbReference type="PANTHER" id="PTHR33159">
    <property type="entry name" value="RPM1-INTERACTING PROTEIN 4 (RIN4) FAMILY PROTEIN"/>
    <property type="match status" value="1"/>
</dbReference>
<evidence type="ECO:0000259" key="2">
    <source>
        <dbReference type="Pfam" id="PF05627"/>
    </source>
</evidence>
<dbReference type="Pfam" id="PF05627">
    <property type="entry name" value="AvrRpt-cleavage"/>
    <property type="match status" value="2"/>
</dbReference>
<dbReference type="PANTHER" id="PTHR33159:SF101">
    <property type="entry name" value="OS04G0379600 PROTEIN"/>
    <property type="match status" value="1"/>
</dbReference>
<accession>A0AAV8U8Z7</accession>
<dbReference type="AlphaFoldDB" id="A0AAV8U8Z7"/>
<dbReference type="GO" id="GO:0005886">
    <property type="term" value="C:plasma membrane"/>
    <property type="evidence" value="ECO:0007669"/>
    <property type="project" value="TreeGrafter"/>
</dbReference>
<evidence type="ECO:0000313" key="3">
    <source>
        <dbReference type="EMBL" id="KAJ8775366.1"/>
    </source>
</evidence>
<feature type="compositionally biased region" description="Low complexity" evidence="1">
    <location>
        <begin position="154"/>
        <end position="165"/>
    </location>
</feature>
<feature type="region of interest" description="Disordered" evidence="1">
    <location>
        <begin position="54"/>
        <end position="76"/>
    </location>
</feature>
<dbReference type="EMBL" id="JAIWQS010000001">
    <property type="protein sequence ID" value="KAJ8775366.1"/>
    <property type="molecule type" value="Genomic_DNA"/>
</dbReference>
<evidence type="ECO:0000256" key="1">
    <source>
        <dbReference type="SAM" id="MobiDB-lite"/>
    </source>
</evidence>
<evidence type="ECO:0000313" key="4">
    <source>
        <dbReference type="Proteomes" id="UP001159364"/>
    </source>
</evidence>
<comment type="caution">
    <text evidence="3">The sequence shown here is derived from an EMBL/GenBank/DDBJ whole genome shotgun (WGS) entry which is preliminary data.</text>
</comment>
<dbReference type="InterPro" id="IPR008700">
    <property type="entry name" value="TypeIII_avirulence_cleave"/>
</dbReference>
<reference evidence="3 4" key="1">
    <citation type="submission" date="2021-09" db="EMBL/GenBank/DDBJ databases">
        <title>Genomic insights and catalytic innovation underlie evolution of tropane alkaloids biosynthesis.</title>
        <authorList>
            <person name="Wang Y.-J."/>
            <person name="Tian T."/>
            <person name="Huang J.-P."/>
            <person name="Huang S.-X."/>
        </authorList>
    </citation>
    <scope>NUCLEOTIDE SEQUENCE [LARGE SCALE GENOMIC DNA]</scope>
    <source>
        <strain evidence="3">KIB-2018</strain>
        <tissue evidence="3">Leaf</tissue>
    </source>
</reference>
<organism evidence="3 4">
    <name type="scientific">Erythroxylum novogranatense</name>
    <dbReference type="NCBI Taxonomy" id="1862640"/>
    <lineage>
        <taxon>Eukaryota</taxon>
        <taxon>Viridiplantae</taxon>
        <taxon>Streptophyta</taxon>
        <taxon>Embryophyta</taxon>
        <taxon>Tracheophyta</taxon>
        <taxon>Spermatophyta</taxon>
        <taxon>Magnoliopsida</taxon>
        <taxon>eudicotyledons</taxon>
        <taxon>Gunneridae</taxon>
        <taxon>Pentapetalae</taxon>
        <taxon>rosids</taxon>
        <taxon>fabids</taxon>
        <taxon>Malpighiales</taxon>
        <taxon>Erythroxylaceae</taxon>
        <taxon>Erythroxylum</taxon>
    </lineage>
</organism>
<proteinExistence type="predicted"/>
<protein>
    <recommendedName>
        <fullName evidence="2">RIN4 pathogenic type III effector avirulence factor Avr cleavage site domain-containing protein</fullName>
    </recommendedName>
</protein>
<feature type="domain" description="RIN4 pathogenic type III effector avirulence factor Avr cleavage site" evidence="2">
    <location>
        <begin position="189"/>
        <end position="220"/>
    </location>
</feature>
<feature type="region of interest" description="Disordered" evidence="1">
    <location>
        <begin position="108"/>
        <end position="203"/>
    </location>
</feature>
<dbReference type="InterPro" id="IPR040387">
    <property type="entry name" value="RIN4/NOI4"/>
</dbReference>
<sequence length="275" mass="31432">MAKKLSHVPKFGNWEKDNVPYTAYFETARQGKASPRMNPNDPEDNSVLFVHVRSCSKPETKPEPEHEYSFFNQSPVHPKYHQRTYADISYNEDTTYLSDQPKSVLQRNGRFCQNNPDLGKSPGSVKSIIRSSEPERKKKKGLVPGDDNDPDRFSSPGKSPSTKSPYVRRRRSRASPHATDTPDSLRPSSPPVPKFGSWDDTDPTSGDVYTQIFNRVKEEKASSLYPASTPQLRNHYIDKKKMKQSTPKDVGKTLCCNVFFFFIFDNGKFSFYIYI</sequence>
<name>A0AAV8U8Z7_9ROSI</name>